<accession>A0ABT9ZA54</accession>
<dbReference type="EMBL" id="JAUSUD010000001">
    <property type="protein sequence ID" value="MDQ0229136.1"/>
    <property type="molecule type" value="Genomic_DNA"/>
</dbReference>
<comment type="caution">
    <text evidence="2">The sequence shown here is derived from an EMBL/GenBank/DDBJ whole genome shotgun (WGS) entry which is preliminary data.</text>
</comment>
<reference evidence="2 3" key="1">
    <citation type="submission" date="2023-07" db="EMBL/GenBank/DDBJ databases">
        <title>Genomic Encyclopedia of Type Strains, Phase IV (KMG-IV): sequencing the most valuable type-strain genomes for metagenomic binning, comparative biology and taxonomic classification.</title>
        <authorList>
            <person name="Goeker M."/>
        </authorList>
    </citation>
    <scope>NUCLEOTIDE SEQUENCE [LARGE SCALE GENOMIC DNA]</scope>
    <source>
        <strain evidence="2 3">DSM 29005</strain>
    </source>
</reference>
<gene>
    <name evidence="2" type="ORF">J2S19_000386</name>
</gene>
<evidence type="ECO:0000256" key="1">
    <source>
        <dbReference type="SAM" id="Phobius"/>
    </source>
</evidence>
<name>A0ABT9ZA54_9BACI</name>
<keyword evidence="1" id="KW-0472">Membrane</keyword>
<protein>
    <submittedName>
        <fullName evidence="2">Uncharacterized protein</fullName>
    </submittedName>
</protein>
<keyword evidence="1" id="KW-0812">Transmembrane</keyword>
<evidence type="ECO:0000313" key="3">
    <source>
        <dbReference type="Proteomes" id="UP001234495"/>
    </source>
</evidence>
<dbReference type="Proteomes" id="UP001234495">
    <property type="component" value="Unassembled WGS sequence"/>
</dbReference>
<sequence>MLTILLIGVIQMDFLNWYDWIQPTNPYASLLFGVIFTIIIGFVIWLDKKHVKTVSVAVAAGLSVTFIGVAVLNWVGFYG</sequence>
<feature type="transmembrane region" description="Helical" evidence="1">
    <location>
        <begin position="27"/>
        <end position="46"/>
    </location>
</feature>
<feature type="transmembrane region" description="Helical" evidence="1">
    <location>
        <begin position="53"/>
        <end position="75"/>
    </location>
</feature>
<organism evidence="2 3">
    <name type="scientific">Metabacillus malikii</name>
    <dbReference type="NCBI Taxonomy" id="1504265"/>
    <lineage>
        <taxon>Bacteria</taxon>
        <taxon>Bacillati</taxon>
        <taxon>Bacillota</taxon>
        <taxon>Bacilli</taxon>
        <taxon>Bacillales</taxon>
        <taxon>Bacillaceae</taxon>
        <taxon>Metabacillus</taxon>
    </lineage>
</organism>
<keyword evidence="3" id="KW-1185">Reference proteome</keyword>
<proteinExistence type="predicted"/>
<keyword evidence="1" id="KW-1133">Transmembrane helix</keyword>
<evidence type="ECO:0000313" key="2">
    <source>
        <dbReference type="EMBL" id="MDQ0229136.1"/>
    </source>
</evidence>